<feature type="transmembrane region" description="Helical" evidence="7">
    <location>
        <begin position="60"/>
        <end position="82"/>
    </location>
</feature>
<dbReference type="PANTHER" id="PTHR30353:SF0">
    <property type="entry name" value="TRANSMEMBRANE PROTEIN"/>
    <property type="match status" value="1"/>
</dbReference>
<sequence>MLDDALGALDHVVGALAGDPWALAILFGLVFADAFLVVVPGEIAVTVLGAVALGHEGPPLWAVIGVAAAGAFAGDAACYAVGRRFHPRQWPLMRRPRFRRTLAWAERRLEGHVAVAVFTVRFIPFARLVVNLAAGAARIPASRYLPVSAGAALAWAAYQALVGAAVGAVVPGGPVPAVLVSIVVALALGWLADAAVSRWAPSGAAGR</sequence>
<dbReference type="InterPro" id="IPR032818">
    <property type="entry name" value="DedA-like"/>
</dbReference>
<keyword evidence="3 7" id="KW-1003">Cell membrane</keyword>
<reference evidence="10" key="1">
    <citation type="journal article" date="2019" name="Int. J. Syst. Evol. Microbiol.">
        <title>The Global Catalogue of Microorganisms (GCM) 10K type strain sequencing project: providing services to taxonomists for standard genome sequencing and annotation.</title>
        <authorList>
            <consortium name="The Broad Institute Genomics Platform"/>
            <consortium name="The Broad Institute Genome Sequencing Center for Infectious Disease"/>
            <person name="Wu L."/>
            <person name="Ma J."/>
        </authorList>
    </citation>
    <scope>NUCLEOTIDE SEQUENCE [LARGE SCALE GENOMIC DNA]</scope>
    <source>
        <strain evidence="10">JCM 18537</strain>
    </source>
</reference>
<evidence type="ECO:0000313" key="10">
    <source>
        <dbReference type="Proteomes" id="UP001501645"/>
    </source>
</evidence>
<dbReference type="InterPro" id="IPR032816">
    <property type="entry name" value="VTT_dom"/>
</dbReference>
<keyword evidence="10" id="KW-1185">Reference proteome</keyword>
<dbReference type="Pfam" id="PF09335">
    <property type="entry name" value="VTT_dom"/>
    <property type="match status" value="1"/>
</dbReference>
<evidence type="ECO:0000256" key="3">
    <source>
        <dbReference type="ARBA" id="ARBA00022475"/>
    </source>
</evidence>
<dbReference type="PANTHER" id="PTHR30353">
    <property type="entry name" value="INNER MEMBRANE PROTEIN DEDA-RELATED"/>
    <property type="match status" value="1"/>
</dbReference>
<gene>
    <name evidence="9" type="ORF">GCM10023351_25450</name>
</gene>
<protein>
    <recommendedName>
        <fullName evidence="8">VTT domain-containing protein</fullName>
    </recommendedName>
</protein>
<dbReference type="RefSeq" id="WP_345439750.1">
    <property type="nucleotide sequence ID" value="NZ_BAABKO010000004.1"/>
</dbReference>
<dbReference type="Proteomes" id="UP001501645">
    <property type="component" value="Unassembled WGS sequence"/>
</dbReference>
<evidence type="ECO:0000259" key="8">
    <source>
        <dbReference type="Pfam" id="PF09335"/>
    </source>
</evidence>
<comment type="subcellular location">
    <subcellularLocation>
        <location evidence="1 7">Cell membrane</location>
        <topology evidence="1 7">Multi-pass membrane protein</topology>
    </subcellularLocation>
</comment>
<feature type="transmembrane region" description="Helical" evidence="7">
    <location>
        <begin position="175"/>
        <end position="192"/>
    </location>
</feature>
<evidence type="ECO:0000256" key="7">
    <source>
        <dbReference type="RuleBase" id="RU367016"/>
    </source>
</evidence>
<feature type="transmembrane region" description="Helical" evidence="7">
    <location>
        <begin position="20"/>
        <end position="53"/>
    </location>
</feature>
<evidence type="ECO:0000313" key="9">
    <source>
        <dbReference type="EMBL" id="GAA4779337.1"/>
    </source>
</evidence>
<organism evidence="9 10">
    <name type="scientific">Microbacterium gilvum</name>
    <dbReference type="NCBI Taxonomy" id="1336204"/>
    <lineage>
        <taxon>Bacteria</taxon>
        <taxon>Bacillati</taxon>
        <taxon>Actinomycetota</taxon>
        <taxon>Actinomycetes</taxon>
        <taxon>Micrococcales</taxon>
        <taxon>Microbacteriaceae</taxon>
        <taxon>Microbacterium</taxon>
    </lineage>
</organism>
<dbReference type="EMBL" id="BAABKO010000004">
    <property type="protein sequence ID" value="GAA4779337.1"/>
    <property type="molecule type" value="Genomic_DNA"/>
</dbReference>
<feature type="domain" description="VTT" evidence="8">
    <location>
        <begin position="39"/>
        <end position="164"/>
    </location>
</feature>
<evidence type="ECO:0000256" key="4">
    <source>
        <dbReference type="ARBA" id="ARBA00022692"/>
    </source>
</evidence>
<evidence type="ECO:0000256" key="5">
    <source>
        <dbReference type="ARBA" id="ARBA00022989"/>
    </source>
</evidence>
<name>A0ABP9AFA7_9MICO</name>
<keyword evidence="4 7" id="KW-0812">Transmembrane</keyword>
<comment type="caution">
    <text evidence="9">The sequence shown here is derived from an EMBL/GenBank/DDBJ whole genome shotgun (WGS) entry which is preliminary data.</text>
</comment>
<feature type="transmembrane region" description="Helical" evidence="7">
    <location>
        <begin position="145"/>
        <end position="169"/>
    </location>
</feature>
<comment type="similarity">
    <text evidence="2 7">Belongs to the DedA family.</text>
</comment>
<keyword evidence="6 7" id="KW-0472">Membrane</keyword>
<proteinExistence type="inferred from homology"/>
<evidence type="ECO:0000256" key="1">
    <source>
        <dbReference type="ARBA" id="ARBA00004651"/>
    </source>
</evidence>
<evidence type="ECO:0000256" key="6">
    <source>
        <dbReference type="ARBA" id="ARBA00023136"/>
    </source>
</evidence>
<keyword evidence="5 7" id="KW-1133">Transmembrane helix</keyword>
<evidence type="ECO:0000256" key="2">
    <source>
        <dbReference type="ARBA" id="ARBA00010792"/>
    </source>
</evidence>
<accession>A0ABP9AFA7</accession>